<feature type="region of interest" description="Disordered" evidence="1">
    <location>
        <begin position="711"/>
        <end position="744"/>
    </location>
</feature>
<feature type="compositionally biased region" description="Low complexity" evidence="1">
    <location>
        <begin position="233"/>
        <end position="242"/>
    </location>
</feature>
<feature type="region of interest" description="Disordered" evidence="1">
    <location>
        <begin position="593"/>
        <end position="642"/>
    </location>
</feature>
<keyword evidence="3" id="KW-1185">Reference proteome</keyword>
<feature type="compositionally biased region" description="Polar residues" evidence="1">
    <location>
        <begin position="161"/>
        <end position="170"/>
    </location>
</feature>
<evidence type="ECO:0000313" key="2">
    <source>
        <dbReference type="EMBL" id="KAJ8501807.1"/>
    </source>
</evidence>
<feature type="compositionally biased region" description="Basic residues" evidence="1">
    <location>
        <begin position="1"/>
        <end position="11"/>
    </location>
</feature>
<protein>
    <submittedName>
        <fullName evidence="2">Uncharacterized protein</fullName>
    </submittedName>
</protein>
<dbReference type="Proteomes" id="UP001215151">
    <property type="component" value="Unassembled WGS sequence"/>
</dbReference>
<dbReference type="EMBL" id="JAPEVG010000004">
    <property type="protein sequence ID" value="KAJ8501807.1"/>
    <property type="molecule type" value="Genomic_DNA"/>
</dbReference>
<evidence type="ECO:0000313" key="3">
    <source>
        <dbReference type="Proteomes" id="UP001215151"/>
    </source>
</evidence>
<feature type="compositionally biased region" description="Low complexity" evidence="1">
    <location>
        <begin position="445"/>
        <end position="465"/>
    </location>
</feature>
<comment type="caution">
    <text evidence="2">The sequence shown here is derived from an EMBL/GenBank/DDBJ whole genome shotgun (WGS) entry which is preliminary data.</text>
</comment>
<feature type="compositionally biased region" description="Low complexity" evidence="1">
    <location>
        <begin position="14"/>
        <end position="40"/>
    </location>
</feature>
<feature type="region of interest" description="Disordered" evidence="1">
    <location>
        <begin position="508"/>
        <end position="578"/>
    </location>
</feature>
<organism evidence="2 3">
    <name type="scientific">Trametes cubensis</name>
    <dbReference type="NCBI Taxonomy" id="1111947"/>
    <lineage>
        <taxon>Eukaryota</taxon>
        <taxon>Fungi</taxon>
        <taxon>Dikarya</taxon>
        <taxon>Basidiomycota</taxon>
        <taxon>Agaricomycotina</taxon>
        <taxon>Agaricomycetes</taxon>
        <taxon>Polyporales</taxon>
        <taxon>Polyporaceae</taxon>
        <taxon>Trametes</taxon>
    </lineage>
</organism>
<reference evidence="2" key="1">
    <citation type="submission" date="2022-11" db="EMBL/GenBank/DDBJ databases">
        <title>Genome Sequence of Cubamyces cubensis.</title>
        <authorList>
            <person name="Buettner E."/>
        </authorList>
    </citation>
    <scope>NUCLEOTIDE SEQUENCE</scope>
    <source>
        <strain evidence="2">MPL-01</strain>
    </source>
</reference>
<gene>
    <name evidence="2" type="ORF">ONZ51_g385</name>
</gene>
<feature type="compositionally biased region" description="Basic residues" evidence="1">
    <location>
        <begin position="107"/>
        <end position="131"/>
    </location>
</feature>
<dbReference type="AlphaFoldDB" id="A0AAD7U444"/>
<feature type="region of interest" description="Disordered" evidence="1">
    <location>
        <begin position="217"/>
        <end position="258"/>
    </location>
</feature>
<feature type="compositionally biased region" description="Basic and acidic residues" evidence="1">
    <location>
        <begin position="730"/>
        <end position="744"/>
    </location>
</feature>
<feature type="compositionally biased region" description="Acidic residues" evidence="1">
    <location>
        <begin position="633"/>
        <end position="642"/>
    </location>
</feature>
<sequence length="744" mass="77996">MLSRLASKKNARVNAAESSAAANASTAQASQPTTSGSTSPMRTRSGKRLVAPIAEGMKAVKAKLGAGRRGKKAPTEEPAVAGPSTSVQAVAEMPDSAPAPAPPAPKSRSKRSTTARGRSTRGKASKAKSAPKSKAPAPQVEDAEEIAEQSPTVILPAPTNGVPTAASSAGPSAEAISGPSAVPLPETSGSSSATASRRYVVPESHRITRQYAFFFDKDGWPLPQGTYPDEVPESSSAAAPSTPSVPNPAPRPARSVPENHRLTRQGAFYFDKNGRQLPQGAYPSDVPESSERSALLQQLAREINLDDLMRPRAIAPIGSIYGLERFRPKYTHPYYPLIIPVPKDVPIVFPSVPPAVQPTEEWNPIVFPTVTNPEVPQEPEPRAGTLITRQNAAFFDEDGQVLPTGREGADELEPIGEIVASILKAGCTGAYPSTWRGSLFEQEEAAPAAPAATPSSTPVAPTAASDMAAERPVRSLPAIPPSRRLTRQGAVYLDKDGHALPRGVTTTAAAQFPKTPAPTAPRAPSGPSAVQYPKVVSGGASAAQAAEAGPSRAAQPSPEPRGSTAPKAPATPSRSRLGSLFARRSQTQLATYNRAAEVPPVPASQEQASAPLPEAPDTSAETDRKGKKRAREDEDDAAEAAEVEATLDQAPRKRLRMITTTVSVRSYTVECGKLRAKLSVIPIPALDAKRCGGKCDIVLFPSEKEAFAEAATATKRSREDFEDGSAVSAKDADEPPAKKARVEA</sequence>
<proteinExistence type="predicted"/>
<feature type="region of interest" description="Disordered" evidence="1">
    <location>
        <begin position="1"/>
        <end position="202"/>
    </location>
</feature>
<feature type="compositionally biased region" description="Low complexity" evidence="1">
    <location>
        <begin position="187"/>
        <end position="198"/>
    </location>
</feature>
<evidence type="ECO:0000256" key="1">
    <source>
        <dbReference type="SAM" id="MobiDB-lite"/>
    </source>
</evidence>
<accession>A0AAD7U444</accession>
<feature type="compositionally biased region" description="Low complexity" evidence="1">
    <location>
        <begin position="537"/>
        <end position="554"/>
    </location>
</feature>
<feature type="region of interest" description="Disordered" evidence="1">
    <location>
        <begin position="443"/>
        <end position="482"/>
    </location>
</feature>
<name>A0AAD7U444_9APHY</name>